<dbReference type="PROSITE" id="PS50096">
    <property type="entry name" value="IQ"/>
    <property type="match status" value="1"/>
</dbReference>
<evidence type="ECO:0000256" key="1">
    <source>
        <dbReference type="SAM" id="MobiDB-lite"/>
    </source>
</evidence>
<dbReference type="KEGG" id="pmrn:116945113"/>
<protein>
    <submittedName>
        <fullName evidence="3">IQ domain-containing protein C isoform X1</fullName>
    </submittedName>
</protein>
<feature type="compositionally biased region" description="Basic and acidic residues" evidence="1">
    <location>
        <begin position="76"/>
        <end position="95"/>
    </location>
</feature>
<feature type="compositionally biased region" description="Polar residues" evidence="1">
    <location>
        <begin position="104"/>
        <end position="114"/>
    </location>
</feature>
<dbReference type="InterPro" id="IPR042506">
    <property type="entry name" value="IQCC"/>
</dbReference>
<organism evidence="2 3">
    <name type="scientific">Petromyzon marinus</name>
    <name type="common">Sea lamprey</name>
    <dbReference type="NCBI Taxonomy" id="7757"/>
    <lineage>
        <taxon>Eukaryota</taxon>
        <taxon>Metazoa</taxon>
        <taxon>Chordata</taxon>
        <taxon>Craniata</taxon>
        <taxon>Vertebrata</taxon>
        <taxon>Cyclostomata</taxon>
        <taxon>Hyperoartia</taxon>
        <taxon>Petromyzontiformes</taxon>
        <taxon>Petromyzontidae</taxon>
        <taxon>Petromyzon</taxon>
    </lineage>
</organism>
<dbReference type="RefSeq" id="XP_032815125.1">
    <property type="nucleotide sequence ID" value="XM_032959234.1"/>
</dbReference>
<dbReference type="GeneID" id="116945113"/>
<proteinExistence type="predicted"/>
<dbReference type="AlphaFoldDB" id="A0AAJ7TC48"/>
<reference evidence="3" key="1">
    <citation type="submission" date="2025-08" db="UniProtKB">
        <authorList>
            <consortium name="RefSeq"/>
        </authorList>
    </citation>
    <scope>IDENTIFICATION</scope>
    <source>
        <tissue evidence="3">Sperm</tissue>
    </source>
</reference>
<feature type="region of interest" description="Disordered" evidence="1">
    <location>
        <begin position="65"/>
        <end position="148"/>
    </location>
</feature>
<accession>A0AAJ7TC48</accession>
<evidence type="ECO:0000313" key="3">
    <source>
        <dbReference type="RefSeq" id="XP_032815125.1"/>
    </source>
</evidence>
<gene>
    <name evidence="3" type="primary">IQCC</name>
</gene>
<evidence type="ECO:0000313" key="2">
    <source>
        <dbReference type="Proteomes" id="UP001318040"/>
    </source>
</evidence>
<feature type="compositionally biased region" description="Low complexity" evidence="1">
    <location>
        <begin position="65"/>
        <end position="75"/>
    </location>
</feature>
<dbReference type="PANTHER" id="PTHR16049">
    <property type="entry name" value="IQ DOMAIN-CONTAINING PROTEIN C"/>
    <property type="match status" value="1"/>
</dbReference>
<feature type="compositionally biased region" description="Low complexity" evidence="1">
    <location>
        <begin position="128"/>
        <end position="141"/>
    </location>
</feature>
<keyword evidence="2" id="KW-1185">Reference proteome</keyword>
<sequence>MENRNRRVRLVVKLQAAARGFLLRARLRALRGDYERVVSEVQGGLAGLSWVEGLVARPQFCSGDADPAAPHAPGDAPERDATRLPRGYKGEHADPELGEGAQGTAPQAQGSPLLTQRGPEEAAGTRDPAGAAPGLEGLPLLQKPPPVEVNMLEEPPSLEEPTSLENLQELRSSLAMELLWLQQAIASRKNYLTLRGHVARPR</sequence>
<name>A0AAJ7TC48_PETMA</name>
<dbReference type="Proteomes" id="UP001318040">
    <property type="component" value="Chromosome 23"/>
</dbReference>
<dbReference type="PANTHER" id="PTHR16049:SF8">
    <property type="entry name" value="IQ DOMAIN-CONTAINING PROTEIN C"/>
    <property type="match status" value="1"/>
</dbReference>